<evidence type="ECO:0008006" key="4">
    <source>
        <dbReference type="Google" id="ProtNLM"/>
    </source>
</evidence>
<feature type="transmembrane region" description="Helical" evidence="1">
    <location>
        <begin position="73"/>
        <end position="95"/>
    </location>
</feature>
<dbReference type="Pfam" id="PF11158">
    <property type="entry name" value="DUF2938"/>
    <property type="match status" value="1"/>
</dbReference>
<evidence type="ECO:0000313" key="3">
    <source>
        <dbReference type="Proteomes" id="UP000091926"/>
    </source>
</evidence>
<evidence type="ECO:0000313" key="2">
    <source>
        <dbReference type="EMBL" id="ANN77460.1"/>
    </source>
</evidence>
<dbReference type="OrthoDB" id="9812539at2"/>
<name>A0A193GCA7_9BORD</name>
<dbReference type="Proteomes" id="UP000091926">
    <property type="component" value="Chromosome"/>
</dbReference>
<proteinExistence type="predicted"/>
<dbReference type="InterPro" id="IPR021329">
    <property type="entry name" value="DUF2938"/>
</dbReference>
<gene>
    <name evidence="2" type="ORF">BAU07_10420</name>
</gene>
<dbReference type="STRING" id="463014.BAU07_10420"/>
<reference evidence="2 3" key="1">
    <citation type="submission" date="2016-06" db="EMBL/GenBank/DDBJ databases">
        <title>Complete genome sequences of Bordetella bronchialis and Bordetella flabilis.</title>
        <authorList>
            <person name="LiPuma J.J."/>
            <person name="Spilker T."/>
        </authorList>
    </citation>
    <scope>NUCLEOTIDE SEQUENCE [LARGE SCALE GENOMIC DNA]</scope>
    <source>
        <strain evidence="2 3">AU10664</strain>
    </source>
</reference>
<dbReference type="EMBL" id="CP016172">
    <property type="protein sequence ID" value="ANN77460.1"/>
    <property type="molecule type" value="Genomic_DNA"/>
</dbReference>
<keyword evidence="1" id="KW-0812">Transmembrane</keyword>
<dbReference type="AlphaFoldDB" id="A0A193GCA7"/>
<sequence>MAAVDEVARVVLVGIGATLVMDVWTAVLKALGVPTLNYALVGRWAGHLLRGQLTHASIGKAASIHGELALGWAIHYAVGIAFAAVLVVLCGTGWLRDPAWGSALAMGVGTVVFPLFVMQPAMGAGIAGSRTPTPLKNCLRSLATHAIFGCGLYLSAAALEWISGLGPTASTHGLPWSFEVAEIEGWSMKVTVSA</sequence>
<evidence type="ECO:0000256" key="1">
    <source>
        <dbReference type="SAM" id="Phobius"/>
    </source>
</evidence>
<organism evidence="2 3">
    <name type="scientific">Bordetella flabilis</name>
    <dbReference type="NCBI Taxonomy" id="463014"/>
    <lineage>
        <taxon>Bacteria</taxon>
        <taxon>Pseudomonadati</taxon>
        <taxon>Pseudomonadota</taxon>
        <taxon>Betaproteobacteria</taxon>
        <taxon>Burkholderiales</taxon>
        <taxon>Alcaligenaceae</taxon>
        <taxon>Bordetella</taxon>
    </lineage>
</organism>
<feature type="transmembrane region" description="Helical" evidence="1">
    <location>
        <begin position="102"/>
        <end position="122"/>
    </location>
</feature>
<keyword evidence="1" id="KW-0472">Membrane</keyword>
<feature type="transmembrane region" description="Helical" evidence="1">
    <location>
        <begin position="7"/>
        <end position="27"/>
    </location>
</feature>
<keyword evidence="1" id="KW-1133">Transmembrane helix</keyword>
<feature type="transmembrane region" description="Helical" evidence="1">
    <location>
        <begin position="142"/>
        <end position="162"/>
    </location>
</feature>
<accession>A0A193GCA7</accession>
<protein>
    <recommendedName>
        <fullName evidence="4">DUF2938 domain-containing protein</fullName>
    </recommendedName>
</protein>
<dbReference type="KEGG" id="bfz:BAU07_10420"/>
<keyword evidence="3" id="KW-1185">Reference proteome</keyword>